<evidence type="ECO:0000313" key="2">
    <source>
        <dbReference type="Proteomes" id="UP001592581"/>
    </source>
</evidence>
<accession>A0ABV6Y0U7</accession>
<gene>
    <name evidence="1" type="ORF">ABUW04_37595</name>
</gene>
<dbReference type="EMBL" id="JBEUKS010000020">
    <property type="protein sequence ID" value="MFC1443968.1"/>
    <property type="molecule type" value="Genomic_DNA"/>
</dbReference>
<sequence>MSSLSDLQDALQQIQRSTPMVGRFMFDSLPGAIGQALAVPGPPGSPSAVDAQAEDYRKAGAQAAVVEADLTHVSSSALPRAWTGPVAETAAQAVASVAAEVATTVTVLGQAAAAMAQWSAELSAAQTLDRSGTAELTAAQQQPMSQFDAAKQAAVPMDIGGDVKQPDGSTKWEGHQVMIIGASGDQLEVYNPWGSTSWISTSDYVNGNVGSITGTTMNTPFHVEIPKQ</sequence>
<name>A0ABV6Y0U7_9ACTN</name>
<reference evidence="1 2" key="1">
    <citation type="submission" date="2024-06" db="EMBL/GenBank/DDBJ databases">
        <authorList>
            <person name="Lee S.D."/>
        </authorList>
    </citation>
    <scope>NUCLEOTIDE SEQUENCE [LARGE SCALE GENOMIC DNA]</scope>
    <source>
        <strain evidence="1 2">N1-10</strain>
    </source>
</reference>
<organism evidence="1 2">
    <name type="scientific">Streptacidiphilus jeojiensis</name>
    <dbReference type="NCBI Taxonomy" id="3229225"/>
    <lineage>
        <taxon>Bacteria</taxon>
        <taxon>Bacillati</taxon>
        <taxon>Actinomycetota</taxon>
        <taxon>Actinomycetes</taxon>
        <taxon>Kitasatosporales</taxon>
        <taxon>Streptomycetaceae</taxon>
        <taxon>Streptacidiphilus</taxon>
    </lineage>
</organism>
<protein>
    <submittedName>
        <fullName evidence="1">Uncharacterized protein</fullName>
    </submittedName>
</protein>
<proteinExistence type="predicted"/>
<keyword evidence="2" id="KW-1185">Reference proteome</keyword>
<evidence type="ECO:0000313" key="1">
    <source>
        <dbReference type="EMBL" id="MFC1443968.1"/>
    </source>
</evidence>
<dbReference type="Proteomes" id="UP001592581">
    <property type="component" value="Unassembled WGS sequence"/>
</dbReference>
<comment type="caution">
    <text evidence="1">The sequence shown here is derived from an EMBL/GenBank/DDBJ whole genome shotgun (WGS) entry which is preliminary data.</text>
</comment>
<dbReference type="RefSeq" id="WP_380568796.1">
    <property type="nucleotide sequence ID" value="NZ_JBEUKS010000020.1"/>
</dbReference>